<dbReference type="PANTHER" id="PTHR44845">
    <property type="entry name" value="CARRIER DOMAIN-CONTAINING PROTEIN"/>
    <property type="match status" value="1"/>
</dbReference>
<proteinExistence type="predicted"/>
<evidence type="ECO:0000313" key="3">
    <source>
        <dbReference type="EMBL" id="KAK8148369.1"/>
    </source>
</evidence>
<gene>
    <name evidence="3" type="ORF">G3M48_010346</name>
</gene>
<dbReference type="Gene3D" id="3.40.50.720">
    <property type="entry name" value="NAD(P)-binding Rossmann-like Domain"/>
    <property type="match status" value="1"/>
</dbReference>
<keyword evidence="4" id="KW-1185">Reference proteome</keyword>
<evidence type="ECO:0000256" key="1">
    <source>
        <dbReference type="ARBA" id="ARBA00022450"/>
    </source>
</evidence>
<sequence length="201" mass="22016">MATPKANLSQRPLFVAFASQLPSSQNRFSVIKPGMIIGTADKGVANVDDFIWRVVSTASRLQLFPLDAKESWVPISDADFVALQTVTQILSDDISPYVNIATTFGLGASDFWEQVNAELKRACKPVPWSVWVERALENTNQGGQGHPLWPVQDVLRGRDSTGISVSSPLSPPDNEVLCKAVRANVRHLGRVGFLETRQSNT</sequence>
<dbReference type="Proteomes" id="UP001397290">
    <property type="component" value="Unassembled WGS sequence"/>
</dbReference>
<dbReference type="AlphaFoldDB" id="A0AAW0S2P4"/>
<dbReference type="EMBL" id="JAAHCF010000093">
    <property type="protein sequence ID" value="KAK8148369.1"/>
    <property type="molecule type" value="Genomic_DNA"/>
</dbReference>
<keyword evidence="2" id="KW-0597">Phosphoprotein</keyword>
<evidence type="ECO:0000256" key="2">
    <source>
        <dbReference type="ARBA" id="ARBA00022553"/>
    </source>
</evidence>
<organism evidence="3 4">
    <name type="scientific">Beauveria asiatica</name>
    <dbReference type="NCBI Taxonomy" id="1069075"/>
    <lineage>
        <taxon>Eukaryota</taxon>
        <taxon>Fungi</taxon>
        <taxon>Dikarya</taxon>
        <taxon>Ascomycota</taxon>
        <taxon>Pezizomycotina</taxon>
        <taxon>Sordariomycetes</taxon>
        <taxon>Hypocreomycetidae</taxon>
        <taxon>Hypocreales</taxon>
        <taxon>Cordycipitaceae</taxon>
        <taxon>Beauveria</taxon>
    </lineage>
</organism>
<name>A0AAW0S2P4_9HYPO</name>
<reference evidence="3 4" key="1">
    <citation type="submission" date="2020-02" db="EMBL/GenBank/DDBJ databases">
        <title>Comparative genomics of the hypocrealean fungal genus Beauvera.</title>
        <authorList>
            <person name="Showalter D.N."/>
            <person name="Bushley K.E."/>
            <person name="Rehner S.A."/>
        </authorList>
    </citation>
    <scope>NUCLEOTIDE SEQUENCE [LARGE SCALE GENOMIC DNA]</scope>
    <source>
        <strain evidence="3 4">ARSEF4384</strain>
    </source>
</reference>
<protein>
    <submittedName>
        <fullName evidence="3">Uncharacterized protein</fullName>
    </submittedName>
</protein>
<evidence type="ECO:0000313" key="4">
    <source>
        <dbReference type="Proteomes" id="UP001397290"/>
    </source>
</evidence>
<accession>A0AAW0S2P4</accession>
<dbReference type="PANTHER" id="PTHR44845:SF4">
    <property type="entry name" value="NONRIBOSOMAL PEPTIDE SYNTHASE INPA"/>
    <property type="match status" value="1"/>
</dbReference>
<keyword evidence="1" id="KW-0596">Phosphopantetheine</keyword>
<comment type="caution">
    <text evidence="3">The sequence shown here is derived from an EMBL/GenBank/DDBJ whole genome shotgun (WGS) entry which is preliminary data.</text>
</comment>